<feature type="transmembrane region" description="Helical" evidence="5">
    <location>
        <begin position="87"/>
        <end position="107"/>
    </location>
</feature>
<dbReference type="PANTHER" id="PTHR23121">
    <property type="entry name" value="SODIUM-DEPENDENT GLUCOSE TRANSPORTER 1"/>
    <property type="match status" value="1"/>
</dbReference>
<evidence type="ECO:0000313" key="7">
    <source>
        <dbReference type="RefSeq" id="XP_003739063.1"/>
    </source>
</evidence>
<feature type="region of interest" description="Disordered" evidence="4">
    <location>
        <begin position="377"/>
        <end position="402"/>
    </location>
</feature>
<organism evidence="6 7">
    <name type="scientific">Galendromus occidentalis</name>
    <name type="common">western predatory mite</name>
    <dbReference type="NCBI Taxonomy" id="34638"/>
    <lineage>
        <taxon>Eukaryota</taxon>
        <taxon>Metazoa</taxon>
        <taxon>Ecdysozoa</taxon>
        <taxon>Arthropoda</taxon>
        <taxon>Chelicerata</taxon>
        <taxon>Arachnida</taxon>
        <taxon>Acari</taxon>
        <taxon>Parasitiformes</taxon>
        <taxon>Mesostigmata</taxon>
        <taxon>Gamasina</taxon>
        <taxon>Phytoseioidea</taxon>
        <taxon>Phytoseiidae</taxon>
        <taxon>Typhlodrominae</taxon>
        <taxon>Galendromus</taxon>
    </lineage>
</organism>
<dbReference type="Gene3D" id="1.20.1250.20">
    <property type="entry name" value="MFS general substrate transporter like domains"/>
    <property type="match status" value="1"/>
</dbReference>
<feature type="transmembrane region" description="Helical" evidence="5">
    <location>
        <begin position="142"/>
        <end position="164"/>
    </location>
</feature>
<accession>A0AAJ6VVV8</accession>
<gene>
    <name evidence="7" type="primary">LOC100904787</name>
</gene>
<dbReference type="InterPro" id="IPR036259">
    <property type="entry name" value="MFS_trans_sf"/>
</dbReference>
<dbReference type="GeneID" id="100904787"/>
<evidence type="ECO:0000256" key="3">
    <source>
        <dbReference type="ARBA" id="ARBA00023136"/>
    </source>
</evidence>
<evidence type="ECO:0000256" key="5">
    <source>
        <dbReference type="SAM" id="Phobius"/>
    </source>
</evidence>
<keyword evidence="1 5" id="KW-0812">Transmembrane</keyword>
<evidence type="ECO:0000256" key="2">
    <source>
        <dbReference type="ARBA" id="ARBA00022989"/>
    </source>
</evidence>
<feature type="transmembrane region" description="Helical" evidence="5">
    <location>
        <begin position="320"/>
        <end position="340"/>
    </location>
</feature>
<protein>
    <submittedName>
        <fullName evidence="7">Sodium-dependent glucose transporter 1-like</fullName>
    </submittedName>
</protein>
<keyword evidence="3 5" id="KW-0472">Membrane</keyword>
<feature type="transmembrane region" description="Helical" evidence="5">
    <location>
        <begin position="51"/>
        <end position="75"/>
    </location>
</feature>
<dbReference type="PANTHER" id="PTHR23121:SF9">
    <property type="entry name" value="SODIUM-DEPENDENT GLUCOSE TRANSPORTER 1"/>
    <property type="match status" value="1"/>
</dbReference>
<evidence type="ECO:0000256" key="1">
    <source>
        <dbReference type="ARBA" id="ARBA00022692"/>
    </source>
</evidence>
<feature type="transmembrane region" description="Helical" evidence="5">
    <location>
        <begin position="259"/>
        <end position="278"/>
    </location>
</feature>
<reference evidence="7" key="1">
    <citation type="submission" date="2025-08" db="UniProtKB">
        <authorList>
            <consortium name="RefSeq"/>
        </authorList>
    </citation>
    <scope>IDENTIFICATION</scope>
</reference>
<dbReference type="Proteomes" id="UP000694867">
    <property type="component" value="Unplaced"/>
</dbReference>
<dbReference type="KEGG" id="goe:100904787"/>
<feature type="transmembrane region" description="Helical" evidence="5">
    <location>
        <begin position="26"/>
        <end position="45"/>
    </location>
</feature>
<feature type="transmembrane region" description="Helical" evidence="5">
    <location>
        <begin position="346"/>
        <end position="368"/>
    </location>
</feature>
<feature type="transmembrane region" description="Helical" evidence="5">
    <location>
        <begin position="188"/>
        <end position="209"/>
    </location>
</feature>
<name>A0AAJ6VVV8_9ACAR</name>
<dbReference type="AlphaFoldDB" id="A0AAJ6VVV8"/>
<feature type="transmembrane region" description="Helical" evidence="5">
    <location>
        <begin position="284"/>
        <end position="308"/>
    </location>
</feature>
<proteinExistence type="predicted"/>
<sequence>MTTRAVGSVFGGFAGNLIFSRMNTQLVIAACIFASGVSVILTPVLKQLIYLHVTNFVCGMTMSFTEIGAHVWIQVLWKEKSGPILQLYNLIFGVGGIIAPLICEPFLSPHVLKRAPDLEGFLDPESITEASLLPESKSRVSVAYAIMGTVFLANVVSILLSYCVDKTNPVPEKSPDSAAVELPKKMRYMIVFLTTTYISFGVVSEVGLANYIPTFVLRTEGLDFTKSSAAYLSSVFWSSYTLSRVVTTGLSFVVDVSKLIMGFQSILLFASIFMAVFIKNSTLVAWVGSAFLGFGIAPCFGNGTVWAVKYITLTHNCMCIIMVSICIGATLPALVIGPFIDTKPMSLMYGQVGVVIVLSLCAVLMLIYERNPRLREHHRKRRAGDSDTGEAKTLNTIENAQG</sequence>
<feature type="transmembrane region" description="Helical" evidence="5">
    <location>
        <begin position="229"/>
        <end position="247"/>
    </location>
</feature>
<dbReference type="SUPFAM" id="SSF103473">
    <property type="entry name" value="MFS general substrate transporter"/>
    <property type="match status" value="1"/>
</dbReference>
<keyword evidence="6" id="KW-1185">Reference proteome</keyword>
<feature type="compositionally biased region" description="Polar residues" evidence="4">
    <location>
        <begin position="393"/>
        <end position="402"/>
    </location>
</feature>
<evidence type="ECO:0000256" key="4">
    <source>
        <dbReference type="SAM" id="MobiDB-lite"/>
    </source>
</evidence>
<evidence type="ECO:0000313" key="6">
    <source>
        <dbReference type="Proteomes" id="UP000694867"/>
    </source>
</evidence>
<keyword evidence="2 5" id="KW-1133">Transmembrane helix</keyword>
<dbReference type="RefSeq" id="XP_003739063.1">
    <property type="nucleotide sequence ID" value="XM_003739015.1"/>
</dbReference>